<dbReference type="SUPFAM" id="SSF51261">
    <property type="entry name" value="Duplicated hybrid motif"/>
    <property type="match status" value="1"/>
</dbReference>
<dbReference type="HOGENOM" id="CLU_2804648_0_0_10"/>
<gene>
    <name evidence="1" type="ordered locus">CT2094</name>
</gene>
<proteinExistence type="predicted"/>
<dbReference type="eggNOG" id="COG0739">
    <property type="taxonomic scope" value="Bacteria"/>
</dbReference>
<dbReference type="AlphaFoldDB" id="Q8KAR2"/>
<evidence type="ECO:0000313" key="1">
    <source>
        <dbReference type="EMBL" id="AAM73310.1"/>
    </source>
</evidence>
<dbReference type="InterPro" id="IPR011055">
    <property type="entry name" value="Dup_hybrid_motif"/>
</dbReference>
<keyword evidence="2" id="KW-1185">Reference proteome</keyword>
<name>Q8KAR2_CHLTE</name>
<organism evidence="1 2">
    <name type="scientific">Chlorobaculum tepidum (strain ATCC 49652 / DSM 12025 / NBRC 103806 / TLS)</name>
    <name type="common">Chlorobium tepidum</name>
    <dbReference type="NCBI Taxonomy" id="194439"/>
    <lineage>
        <taxon>Bacteria</taxon>
        <taxon>Pseudomonadati</taxon>
        <taxon>Chlorobiota</taxon>
        <taxon>Chlorobiia</taxon>
        <taxon>Chlorobiales</taxon>
        <taxon>Chlorobiaceae</taxon>
        <taxon>Chlorobaculum</taxon>
    </lineage>
</organism>
<accession>Q8KAR2</accession>
<protein>
    <submittedName>
        <fullName evidence="1">Uncharacterized protein</fullName>
    </submittedName>
</protein>
<dbReference type="EnsemblBacteria" id="AAM73310">
    <property type="protein sequence ID" value="AAM73310"/>
    <property type="gene ID" value="CT2094"/>
</dbReference>
<dbReference type="Proteomes" id="UP000001007">
    <property type="component" value="Chromosome"/>
</dbReference>
<sequence length="67" mass="7450">MKEAIHTLSNLRLWTGTLPYSCKGRRSSPFGVKRSCNGAPVSSYHKGIDIAAPSPPRYEIRQQGSWC</sequence>
<dbReference type="EMBL" id="AE006470">
    <property type="protein sequence ID" value="AAM73310.1"/>
    <property type="molecule type" value="Genomic_DNA"/>
</dbReference>
<reference evidence="1 2" key="1">
    <citation type="journal article" date="2002" name="Proc. Natl. Acad. Sci. U.S.A.">
        <title>The complete genome sequence of Chlorobium tepidum TLS, a photosynthetic, anaerobic, green-sulfur bacterium.</title>
        <authorList>
            <person name="Eisen J.A."/>
            <person name="Nelson K.E."/>
            <person name="Paulsen I.T."/>
            <person name="Heidelberg J.F."/>
            <person name="Wu M."/>
            <person name="Dodson R.J."/>
            <person name="Deboy R."/>
            <person name="Gwinn M.L."/>
            <person name="Nelson W.C."/>
            <person name="Haft D.H."/>
            <person name="Hickey E.K."/>
            <person name="Peterson J.D."/>
            <person name="Durkin A.S."/>
            <person name="Kolonay J.L."/>
            <person name="Yang F."/>
            <person name="Holt I."/>
            <person name="Umayam L.A."/>
            <person name="Mason T."/>
            <person name="Brenner M."/>
            <person name="Shea T.P."/>
            <person name="Parksey D."/>
            <person name="Nierman W.C."/>
            <person name="Feldblyum T.V."/>
            <person name="Hansen C.L."/>
            <person name="Craven M.B."/>
            <person name="Radune D."/>
            <person name="Vamathevan J."/>
            <person name="Khouri H."/>
            <person name="White O."/>
            <person name="Gruber T.M."/>
            <person name="Ketchum K.A."/>
            <person name="Venter J.C."/>
            <person name="Tettelin H."/>
            <person name="Bryant D.A."/>
            <person name="Fraser C.M."/>
        </authorList>
    </citation>
    <scope>NUCLEOTIDE SEQUENCE [LARGE SCALE GENOMIC DNA]</scope>
    <source>
        <strain evidence="2">ATCC 49652 / DSM 12025 / NBRC 103806 / TLS</strain>
    </source>
</reference>
<dbReference type="PATRIC" id="fig|194439.7.peg.1897"/>
<evidence type="ECO:0000313" key="2">
    <source>
        <dbReference type="Proteomes" id="UP000001007"/>
    </source>
</evidence>
<dbReference type="KEGG" id="cte:CT2094"/>
<dbReference type="OrthoDB" id="9810477at2"/>